<gene>
    <name evidence="1" type="ORF">GCM10010390_65110</name>
</gene>
<dbReference type="EMBL" id="BAAABZ010000071">
    <property type="protein sequence ID" value="GAA0554027.1"/>
    <property type="molecule type" value="Genomic_DNA"/>
</dbReference>
<keyword evidence="2" id="KW-1185">Reference proteome</keyword>
<accession>A0ABN1DWH5</accession>
<comment type="caution">
    <text evidence="1">The sequence shown here is derived from an EMBL/GenBank/DDBJ whole genome shotgun (WGS) entry which is preliminary data.</text>
</comment>
<evidence type="ECO:0000313" key="2">
    <source>
        <dbReference type="Proteomes" id="UP001501576"/>
    </source>
</evidence>
<protein>
    <recommendedName>
        <fullName evidence="3">Integrase</fullName>
    </recommendedName>
</protein>
<dbReference type="Proteomes" id="UP001501576">
    <property type="component" value="Unassembled WGS sequence"/>
</dbReference>
<name>A0ABN1DWH5_9ACTN</name>
<evidence type="ECO:0000313" key="1">
    <source>
        <dbReference type="EMBL" id="GAA0554027.1"/>
    </source>
</evidence>
<sequence>MATPTLSIQSLPDDLVTLKEASALLRPTPRPASVSTITRWIARYHITVFQHGKSHAVSFTDVLIAQRDEAIRLRSAH</sequence>
<evidence type="ECO:0008006" key="3">
    <source>
        <dbReference type="Google" id="ProtNLM"/>
    </source>
</evidence>
<proteinExistence type="predicted"/>
<reference evidence="1 2" key="1">
    <citation type="journal article" date="2019" name="Int. J. Syst. Evol. Microbiol.">
        <title>The Global Catalogue of Microorganisms (GCM) 10K type strain sequencing project: providing services to taxonomists for standard genome sequencing and annotation.</title>
        <authorList>
            <consortium name="The Broad Institute Genomics Platform"/>
            <consortium name="The Broad Institute Genome Sequencing Center for Infectious Disease"/>
            <person name="Wu L."/>
            <person name="Ma J."/>
        </authorList>
    </citation>
    <scope>NUCLEOTIDE SEQUENCE [LARGE SCALE GENOMIC DNA]</scope>
    <source>
        <strain evidence="1 2">JCM 5052</strain>
    </source>
</reference>
<dbReference type="RefSeq" id="WP_346160781.1">
    <property type="nucleotide sequence ID" value="NZ_BAAABZ010000071.1"/>
</dbReference>
<organism evidence="1 2">
    <name type="scientific">Streptomyces mordarskii</name>
    <dbReference type="NCBI Taxonomy" id="1226758"/>
    <lineage>
        <taxon>Bacteria</taxon>
        <taxon>Bacillati</taxon>
        <taxon>Actinomycetota</taxon>
        <taxon>Actinomycetes</taxon>
        <taxon>Kitasatosporales</taxon>
        <taxon>Streptomycetaceae</taxon>
        <taxon>Streptomyces</taxon>
    </lineage>
</organism>